<dbReference type="EMBL" id="JAUEDK010000013">
    <property type="protein sequence ID" value="MDN0075091.1"/>
    <property type="molecule type" value="Genomic_DNA"/>
</dbReference>
<name>A0ABT7XMS8_9NEIS</name>
<feature type="compositionally biased region" description="Basic and acidic residues" evidence="1">
    <location>
        <begin position="653"/>
        <end position="664"/>
    </location>
</feature>
<dbReference type="Proteomes" id="UP001168540">
    <property type="component" value="Unassembled WGS sequence"/>
</dbReference>
<evidence type="ECO:0000256" key="1">
    <source>
        <dbReference type="SAM" id="MobiDB-lite"/>
    </source>
</evidence>
<evidence type="ECO:0000313" key="4">
    <source>
        <dbReference type="EMBL" id="MDN0076301.1"/>
    </source>
</evidence>
<feature type="region of interest" description="Disordered" evidence="1">
    <location>
        <begin position="769"/>
        <end position="817"/>
    </location>
</feature>
<proteinExistence type="predicted"/>
<gene>
    <name evidence="3" type="ORF">QU481_09310</name>
    <name evidence="4" type="ORF">QU481_15555</name>
</gene>
<keyword evidence="5" id="KW-1185">Reference proteome</keyword>
<feature type="domain" description="eCIS core" evidence="2">
    <location>
        <begin position="121"/>
        <end position="197"/>
    </location>
</feature>
<dbReference type="RefSeq" id="WP_289829686.1">
    <property type="nucleotide sequence ID" value="NZ_JAUEDK010000013.1"/>
</dbReference>
<feature type="region of interest" description="Disordered" evidence="1">
    <location>
        <begin position="632"/>
        <end position="692"/>
    </location>
</feature>
<sequence length="928" mass="99216">MSVAAPLQTQAAKTASLSNSTRAGWLLQRKCACGSPTSSLSGECEQCKSKQRVQAKLTIGASNDPLEQEADRVADQVLAAPAHAAVRGAAPRIQRFAGPASGQADTTPASVDRVLASPGRPLEPALRQDMEQRFGHDFSRVRVHSGPAAEQSAREANANAYTVGHSVVFGAGRYSPGTFEGRRLIAHELTHVVQQSGSVGLRDGQGREKLSLSPVVGIMQRQALRGSAGGCGICMNERVAGAIAHAEIQEAMAASNPNIVGEHQIRVVEEEKRAPFIPEVDLSYETVKNNYKIMHIGEIKPMDDAGLQVGIARKQLQDYAREFLANPELEYDEVFRMRDAPPAAPLPFFNPNRPPGCPPQLIHVKLTESGIYQYFCEPPWSTLVRDPQCRCRKKDEQEKKKDLAKPVAKPEQNQENEKKTTPQQKPEAQGVEKDDSSVLPEVAIGVSGVATAAAIAYLRQQAIKEAERRAAQLAWRKMVEAAAARRAAQAAGKSAAGKMLGKAAVYVEVAAAAAVIIFYSDRVEAKPGHGKSPIELLYKAMTTNGTPPSAEMKKLIESDPLLKQLAEDAAGTGDGSKLQEEMTRRTLELVRDNPDVFTPEDLEFLTEYSKTAKATGQPSQTVDQLRKAIDAAKSGKTGGTGTSDMSSGAGLDKAAETKENDTLKTEGATGGKLKDTGAMDATPQLSQPTRDKLAKAPMPVRDLFNGLLGSGPKTKKLTDAQVQRFLSMMPPGLTADQVTKLLEKRKAVEDETADQILDSLQAVLAELSKPAAPKPDAGVTATPADKPGPSVTPAPTPVPPPNVTITTGPTVSGSKKTAPEDLIKELAAKVKKSSFTDLPPATYRVTWKPEKKGKPTVGSFISGELRGKFKDGSTYMGRVEAEVTVVNGSNLKIKFVTATPMVSADGKVVLQPDHYVGREDSVVLDAPK</sequence>
<dbReference type="InterPro" id="IPR025295">
    <property type="entry name" value="eCIS_core_dom"/>
</dbReference>
<dbReference type="Pfam" id="PF13699">
    <property type="entry name" value="eCIS_core"/>
    <property type="match status" value="1"/>
</dbReference>
<evidence type="ECO:0000313" key="5">
    <source>
        <dbReference type="Proteomes" id="UP001168540"/>
    </source>
</evidence>
<evidence type="ECO:0000259" key="2">
    <source>
        <dbReference type="Pfam" id="PF13699"/>
    </source>
</evidence>
<feature type="region of interest" description="Disordered" evidence="1">
    <location>
        <begin position="396"/>
        <end position="436"/>
    </location>
</feature>
<feature type="compositionally biased region" description="Pro residues" evidence="1">
    <location>
        <begin position="790"/>
        <end position="802"/>
    </location>
</feature>
<protein>
    <submittedName>
        <fullName evidence="3">DUF4157 domain-containing protein</fullName>
    </submittedName>
</protein>
<reference evidence="3" key="1">
    <citation type="submission" date="2023-06" db="EMBL/GenBank/DDBJ databases">
        <authorList>
            <person name="Zhang S."/>
        </authorList>
    </citation>
    <scope>NUCLEOTIDE SEQUENCE</scope>
    <source>
        <strain evidence="3">SG2303</strain>
    </source>
</reference>
<accession>A0ABT7XMS8</accession>
<organism evidence="3 5">
    <name type="scientific">Crenobacter oryzisoli</name>
    <dbReference type="NCBI Taxonomy" id="3056844"/>
    <lineage>
        <taxon>Bacteria</taxon>
        <taxon>Pseudomonadati</taxon>
        <taxon>Pseudomonadota</taxon>
        <taxon>Betaproteobacteria</taxon>
        <taxon>Neisseriales</taxon>
        <taxon>Neisseriaceae</taxon>
        <taxon>Crenobacter</taxon>
    </lineage>
</organism>
<dbReference type="EMBL" id="JAUEDK010000030">
    <property type="protein sequence ID" value="MDN0076301.1"/>
    <property type="molecule type" value="Genomic_DNA"/>
</dbReference>
<comment type="caution">
    <text evidence="3">The sequence shown here is derived from an EMBL/GenBank/DDBJ whole genome shotgun (WGS) entry which is preliminary data.</text>
</comment>
<evidence type="ECO:0000313" key="3">
    <source>
        <dbReference type="EMBL" id="MDN0075091.1"/>
    </source>
</evidence>